<evidence type="ECO:0000313" key="12">
    <source>
        <dbReference type="EMBL" id="TLD68439.1"/>
    </source>
</evidence>
<keyword evidence="12" id="KW-0418">Kinase</keyword>
<evidence type="ECO:0000313" key="13">
    <source>
        <dbReference type="Proteomes" id="UP000306196"/>
    </source>
</evidence>
<evidence type="ECO:0000256" key="6">
    <source>
        <dbReference type="ARBA" id="ARBA00022989"/>
    </source>
</evidence>
<feature type="domain" description="Polysaccharide chain length determinant N-terminal" evidence="10">
    <location>
        <begin position="23"/>
        <end position="108"/>
    </location>
</feature>
<dbReference type="EC" id="2.7.10.2" evidence="12"/>
<accession>A0A5R8KA81</accession>
<keyword evidence="8" id="KW-0175">Coiled coil</keyword>
<dbReference type="PANTHER" id="PTHR32309:SF31">
    <property type="entry name" value="CAPSULAR EXOPOLYSACCHARIDE FAMILY"/>
    <property type="match status" value="1"/>
</dbReference>
<keyword evidence="3 9" id="KW-0812">Transmembrane</keyword>
<dbReference type="EMBL" id="VAUV01000025">
    <property type="protein sequence ID" value="TLD68439.1"/>
    <property type="molecule type" value="Genomic_DNA"/>
</dbReference>
<evidence type="ECO:0000256" key="2">
    <source>
        <dbReference type="ARBA" id="ARBA00022475"/>
    </source>
</evidence>
<dbReference type="PANTHER" id="PTHR32309">
    <property type="entry name" value="TYROSINE-PROTEIN KINASE"/>
    <property type="match status" value="1"/>
</dbReference>
<protein>
    <submittedName>
        <fullName evidence="12">Polysaccharide biosynthesis tyrosine autokinase</fullName>
        <ecNumber evidence="12">2.7.10.2</ecNumber>
    </submittedName>
</protein>
<evidence type="ECO:0000256" key="4">
    <source>
        <dbReference type="ARBA" id="ARBA00022741"/>
    </source>
</evidence>
<dbReference type="SUPFAM" id="SSF52540">
    <property type="entry name" value="P-loop containing nucleoside triphosphate hydrolases"/>
    <property type="match status" value="1"/>
</dbReference>
<organism evidence="12 13">
    <name type="scientific">Phragmitibacter flavus</name>
    <dbReference type="NCBI Taxonomy" id="2576071"/>
    <lineage>
        <taxon>Bacteria</taxon>
        <taxon>Pseudomonadati</taxon>
        <taxon>Verrucomicrobiota</taxon>
        <taxon>Verrucomicrobiia</taxon>
        <taxon>Verrucomicrobiales</taxon>
        <taxon>Verrucomicrobiaceae</taxon>
        <taxon>Phragmitibacter</taxon>
    </lineage>
</organism>
<dbReference type="InterPro" id="IPR003856">
    <property type="entry name" value="LPS_length_determ_N"/>
</dbReference>
<dbReference type="GO" id="GO:0005886">
    <property type="term" value="C:plasma membrane"/>
    <property type="evidence" value="ECO:0007669"/>
    <property type="project" value="UniProtKB-SubCell"/>
</dbReference>
<dbReference type="GO" id="GO:0004715">
    <property type="term" value="F:non-membrane spanning protein tyrosine kinase activity"/>
    <property type="evidence" value="ECO:0007669"/>
    <property type="project" value="UniProtKB-EC"/>
</dbReference>
<dbReference type="CDD" id="cd05387">
    <property type="entry name" value="BY-kinase"/>
    <property type="match status" value="1"/>
</dbReference>
<dbReference type="InterPro" id="IPR032807">
    <property type="entry name" value="GNVR"/>
</dbReference>
<keyword evidence="4" id="KW-0547">Nucleotide-binding</keyword>
<evidence type="ECO:0000256" key="3">
    <source>
        <dbReference type="ARBA" id="ARBA00022692"/>
    </source>
</evidence>
<evidence type="ECO:0000259" key="11">
    <source>
        <dbReference type="Pfam" id="PF13807"/>
    </source>
</evidence>
<dbReference type="Proteomes" id="UP000306196">
    <property type="component" value="Unassembled WGS sequence"/>
</dbReference>
<evidence type="ECO:0000256" key="1">
    <source>
        <dbReference type="ARBA" id="ARBA00004651"/>
    </source>
</evidence>
<keyword evidence="13" id="KW-1185">Reference proteome</keyword>
<evidence type="ECO:0000256" key="8">
    <source>
        <dbReference type="SAM" id="Coils"/>
    </source>
</evidence>
<dbReference type="InterPro" id="IPR005702">
    <property type="entry name" value="Wzc-like_C"/>
</dbReference>
<dbReference type="RefSeq" id="WP_138088630.1">
    <property type="nucleotide sequence ID" value="NZ_VAUV01000025.1"/>
</dbReference>
<keyword evidence="2" id="KW-1003">Cell membrane</keyword>
<comment type="subcellular location">
    <subcellularLocation>
        <location evidence="1">Cell membrane</location>
        <topology evidence="1">Multi-pass membrane protein</topology>
    </subcellularLocation>
</comment>
<keyword evidence="7 9" id="KW-0472">Membrane</keyword>
<gene>
    <name evidence="12" type="ORF">FEM03_22815</name>
</gene>
<proteinExistence type="predicted"/>
<dbReference type="InterPro" id="IPR027417">
    <property type="entry name" value="P-loop_NTPase"/>
</dbReference>
<dbReference type="Pfam" id="PF02706">
    <property type="entry name" value="Wzz"/>
    <property type="match status" value="1"/>
</dbReference>
<dbReference type="GO" id="GO:0005524">
    <property type="term" value="F:ATP binding"/>
    <property type="evidence" value="ECO:0007669"/>
    <property type="project" value="UniProtKB-KW"/>
</dbReference>
<name>A0A5R8KA81_9BACT</name>
<dbReference type="Gene3D" id="3.40.50.300">
    <property type="entry name" value="P-loop containing nucleotide triphosphate hydrolases"/>
    <property type="match status" value="1"/>
</dbReference>
<feature type="transmembrane region" description="Helical" evidence="9">
    <location>
        <begin position="423"/>
        <end position="444"/>
    </location>
</feature>
<feature type="coiled-coil region" evidence="8">
    <location>
        <begin position="196"/>
        <end position="223"/>
    </location>
</feature>
<keyword evidence="6 9" id="KW-1133">Transmembrane helix</keyword>
<sequence>MRKSPASSRKIQYDSTTAFTYSDIFHVLRDKAWLIVLCLLVAAFIVAAMLVRSVPLYQSRVVVQVEQSETKVLDSVQEVNPQDLRMNDLLATIMENLKNRDLLLRVVRRAELGKDMTFPEVRDYIMTEPELVDALESEIDITIRKGTRLIEVSVEDQVPERAQKIAGMLIEESIGQNIESRANAGTLANEFLAAESKRLAKALADSELALQNYKDERQAVSLEEKQNIVTEKLRDLNVRLTQSKTDRIRLENDREQVKTAGNDLYKLLSIPSIANQRAVAELRSQISLAESEMANLSQRYRPKHPRFIQMQDRLKDLQRSQLENIALAAEGMENAYNSALATEQKVAQGLAEQERLALDLGKIAIEYNALARDVESNQALYASVQKRLKETDITRTIEFAPWRVVETPQVAEDPSKPRKMRTWLIGLGVGLVFGLALAFGIHAFDDTLRTVDQAEAATDVPVIAALPQSSKFKSPAHSLVMVKDPNSPIAESFRILRSSLELMEDHDKDEVVLFTSSIPSEGKSFCSANYAISSANLGKRTLLIDADLRRPMVNELFFKGRVSVGLADVLQGKVTLEEALHVSNTENLFILSAGTEIRNPAELLASPALAEFFDSLKGKFDRVVLDTAPIHAVSDTLHMVSFCKFVCLVARCSKTPRKAVIRAAQMLEEAGKAPSGIILNMLPARRNSGLYYHYYSGSYGKPVYGKPVAS</sequence>
<keyword evidence="12" id="KW-0808">Transferase</keyword>
<evidence type="ECO:0000256" key="9">
    <source>
        <dbReference type="SAM" id="Phobius"/>
    </source>
</evidence>
<keyword evidence="5" id="KW-0067">ATP-binding</keyword>
<feature type="domain" description="Tyrosine-protein kinase G-rich" evidence="11">
    <location>
        <begin position="370"/>
        <end position="439"/>
    </location>
</feature>
<evidence type="ECO:0000256" key="7">
    <source>
        <dbReference type="ARBA" id="ARBA00023136"/>
    </source>
</evidence>
<dbReference type="InterPro" id="IPR050445">
    <property type="entry name" value="Bact_polysacc_biosynth/exp"/>
</dbReference>
<comment type="caution">
    <text evidence="12">The sequence shown here is derived from an EMBL/GenBank/DDBJ whole genome shotgun (WGS) entry which is preliminary data.</text>
</comment>
<evidence type="ECO:0000259" key="10">
    <source>
        <dbReference type="Pfam" id="PF02706"/>
    </source>
</evidence>
<feature type="transmembrane region" description="Helical" evidence="9">
    <location>
        <begin position="32"/>
        <end position="51"/>
    </location>
</feature>
<dbReference type="OrthoDB" id="9775724at2"/>
<evidence type="ECO:0000256" key="5">
    <source>
        <dbReference type="ARBA" id="ARBA00022840"/>
    </source>
</evidence>
<dbReference type="Pfam" id="PF13807">
    <property type="entry name" value="GNVR"/>
    <property type="match status" value="1"/>
</dbReference>
<dbReference type="NCBIfam" id="TIGR01007">
    <property type="entry name" value="eps_fam"/>
    <property type="match status" value="1"/>
</dbReference>
<reference evidence="12 13" key="1">
    <citation type="submission" date="2019-05" db="EMBL/GenBank/DDBJ databases">
        <title>Verrucobacter flavum gen. nov., sp. nov. a new member of the family Verrucomicrobiaceae.</title>
        <authorList>
            <person name="Szuroczki S."/>
            <person name="Abbaszade G."/>
            <person name="Szabo A."/>
            <person name="Felfoldi T."/>
            <person name="Schumann P."/>
            <person name="Boka K."/>
            <person name="Keki Z."/>
            <person name="Toumi M."/>
            <person name="Toth E."/>
        </authorList>
    </citation>
    <scope>NUCLEOTIDE SEQUENCE [LARGE SCALE GENOMIC DNA]</scope>
    <source>
        <strain evidence="12 13">MG-N-17</strain>
    </source>
</reference>
<dbReference type="AlphaFoldDB" id="A0A5R8KA81"/>